<evidence type="ECO:0000313" key="19">
    <source>
        <dbReference type="Proteomes" id="UP000652430"/>
    </source>
</evidence>
<dbReference type="Pfam" id="PF07715">
    <property type="entry name" value="Plug"/>
    <property type="match status" value="1"/>
</dbReference>
<organism evidence="18 19">
    <name type="scientific">Sphingomonas glacialis</name>
    <dbReference type="NCBI Taxonomy" id="658225"/>
    <lineage>
        <taxon>Bacteria</taxon>
        <taxon>Pseudomonadati</taxon>
        <taxon>Pseudomonadota</taxon>
        <taxon>Alphaproteobacteria</taxon>
        <taxon>Sphingomonadales</taxon>
        <taxon>Sphingomonadaceae</taxon>
        <taxon>Sphingomonas</taxon>
    </lineage>
</organism>
<dbReference type="Proteomes" id="UP000652430">
    <property type="component" value="Unassembled WGS sequence"/>
</dbReference>
<evidence type="ECO:0000256" key="13">
    <source>
        <dbReference type="PROSITE-ProRule" id="PRU10144"/>
    </source>
</evidence>
<dbReference type="InterPro" id="IPR010917">
    <property type="entry name" value="TonB_rcpt_CS"/>
</dbReference>
<dbReference type="Pfam" id="PF00593">
    <property type="entry name" value="TonB_dep_Rec_b-barrel"/>
    <property type="match status" value="1"/>
</dbReference>
<sequence length="794" mass="85014">MWAAYFIYRGNIMSKSHAAKALLLLGTAFGAIASTGSASAQDAAAPVAAVQAAPESDSLGDIVVTAQRRSENLQKVPVSVGVLSGADLRTYTSGGSDTLLELANRVPGLYAETTTGKIFPRFYIRGLGNIDFYLGASQPVSIIQDEVVLEHVVLKSNPVYDVNQIEVLRGPQGTLFGRNTTAGIIKFDTNRPTNEFTGRATASYGSYNTVSVDAGVGGPIVKDVLSFRVSGLYQRRDNWIDNTYTGPSDDGTVGGKDKLGGFEEKDIRVQLMLTPPETGFTGLVSAHARDYSGTSTIFHRGAILRGSNDVSAAPRASVALDEGGGNRQAYKTYGGSFNAKNDFGAVTLTSITAYETTKGYSRGDTDGGAASNFAGGKFYGESQGRVRDLDQLSEEVRLASNGTGRFKWQIGGIYFESRDTTEFDQRGFFLLNNSFGTNPNPNNFVVLRNTNTSYAGFGQASYQILPKLTLTGGVRVTYDEKKTRLVTPPRTAAGVSTFPATAATNVRLADTQPSWEASLNYAVDPDVNVFARVSHGFRGPTIQGRNAVFSSAFVTAGSETITSYEAGFKSNLFGNTLRFNATGFYYKVHNIQLNGNDANNNGLLFNANQAQAWGGEAELTWRPVRDFTLGLGGSVLHTEINDTRVYTPACFLNGALTCTVLNPTIAIRNAAGVTTATLAQINGNALPNAPKYQLDANARYDFPLGNGGKLFVGGDVTLQGYTSFVPYKTVEYTSKGTFEAGLKAGYTGPDSKYELAVFVRNLTNEKNLKGVLDNYNAAVFNDPRIIGVTLSGKF</sequence>
<name>A0ABQ3LTH0_9SPHN</name>
<evidence type="ECO:0000313" key="18">
    <source>
        <dbReference type="EMBL" id="GHH20582.1"/>
    </source>
</evidence>
<evidence type="ECO:0000256" key="8">
    <source>
        <dbReference type="ARBA" id="ARBA00023065"/>
    </source>
</evidence>
<dbReference type="SUPFAM" id="SSF56935">
    <property type="entry name" value="Porins"/>
    <property type="match status" value="1"/>
</dbReference>
<dbReference type="InterPro" id="IPR036942">
    <property type="entry name" value="Beta-barrel_TonB_sf"/>
</dbReference>
<evidence type="ECO:0000256" key="3">
    <source>
        <dbReference type="ARBA" id="ARBA00022452"/>
    </source>
</evidence>
<keyword evidence="19" id="KW-1185">Reference proteome</keyword>
<comment type="caution">
    <text evidence="18">The sequence shown here is derived from an EMBL/GenBank/DDBJ whole genome shotgun (WGS) entry which is preliminary data.</text>
</comment>
<evidence type="ECO:0000256" key="11">
    <source>
        <dbReference type="ARBA" id="ARBA00023237"/>
    </source>
</evidence>
<evidence type="ECO:0000256" key="2">
    <source>
        <dbReference type="ARBA" id="ARBA00022448"/>
    </source>
</evidence>
<feature type="domain" description="TonB-dependent receptor plug" evidence="17">
    <location>
        <begin position="73"/>
        <end position="184"/>
    </location>
</feature>
<dbReference type="Gene3D" id="2.40.170.20">
    <property type="entry name" value="TonB-dependent receptor, beta-barrel domain"/>
    <property type="match status" value="1"/>
</dbReference>
<dbReference type="EMBL" id="BNAQ01000004">
    <property type="protein sequence ID" value="GHH20582.1"/>
    <property type="molecule type" value="Genomic_DNA"/>
</dbReference>
<evidence type="ECO:0000259" key="16">
    <source>
        <dbReference type="Pfam" id="PF00593"/>
    </source>
</evidence>
<proteinExistence type="inferred from homology"/>
<evidence type="ECO:0000256" key="5">
    <source>
        <dbReference type="ARBA" id="ARBA00022692"/>
    </source>
</evidence>
<feature type="domain" description="TonB-dependent receptor-like beta-barrel" evidence="16">
    <location>
        <begin position="289"/>
        <end position="762"/>
    </location>
</feature>
<evidence type="ECO:0000256" key="6">
    <source>
        <dbReference type="ARBA" id="ARBA00022729"/>
    </source>
</evidence>
<feature type="signal peptide" evidence="15">
    <location>
        <begin position="1"/>
        <end position="33"/>
    </location>
</feature>
<dbReference type="InterPro" id="IPR000531">
    <property type="entry name" value="Beta-barrel_TonB"/>
</dbReference>
<evidence type="ECO:0000259" key="17">
    <source>
        <dbReference type="Pfam" id="PF07715"/>
    </source>
</evidence>
<keyword evidence="10 12" id="KW-0472">Membrane</keyword>
<comment type="similarity">
    <text evidence="12 14">Belongs to the TonB-dependent receptor family.</text>
</comment>
<feature type="chain" id="PRO_5045354569" evidence="15">
    <location>
        <begin position="34"/>
        <end position="794"/>
    </location>
</feature>
<evidence type="ECO:0000256" key="15">
    <source>
        <dbReference type="SAM" id="SignalP"/>
    </source>
</evidence>
<comment type="subcellular location">
    <subcellularLocation>
        <location evidence="1 12">Cell outer membrane</location>
        <topology evidence="1 12">Multi-pass membrane protein</topology>
    </subcellularLocation>
</comment>
<evidence type="ECO:0000256" key="7">
    <source>
        <dbReference type="ARBA" id="ARBA00023004"/>
    </source>
</evidence>
<dbReference type="PANTHER" id="PTHR32552:SF81">
    <property type="entry name" value="TONB-DEPENDENT OUTER MEMBRANE RECEPTOR"/>
    <property type="match status" value="1"/>
</dbReference>
<dbReference type="InterPro" id="IPR012910">
    <property type="entry name" value="Plug_dom"/>
</dbReference>
<keyword evidence="4" id="KW-0410">Iron transport</keyword>
<keyword evidence="18" id="KW-0675">Receptor</keyword>
<gene>
    <name evidence="18" type="primary">fyuA</name>
    <name evidence="18" type="ORF">GCM10008023_28630</name>
</gene>
<feature type="short sequence motif" description="TonB C-terminal box" evidence="13">
    <location>
        <begin position="777"/>
        <end position="794"/>
    </location>
</feature>
<keyword evidence="2 12" id="KW-0813">Transport</keyword>
<keyword evidence="3 12" id="KW-1134">Transmembrane beta strand</keyword>
<keyword evidence="11 12" id="KW-0998">Cell outer membrane</keyword>
<keyword evidence="6 15" id="KW-0732">Signal</keyword>
<evidence type="ECO:0000256" key="12">
    <source>
        <dbReference type="PROSITE-ProRule" id="PRU01360"/>
    </source>
</evidence>
<dbReference type="InterPro" id="IPR039426">
    <property type="entry name" value="TonB-dep_rcpt-like"/>
</dbReference>
<dbReference type="PROSITE" id="PS52016">
    <property type="entry name" value="TONB_DEPENDENT_REC_3"/>
    <property type="match status" value="1"/>
</dbReference>
<protein>
    <submittedName>
        <fullName evidence="18">TonB-dependent receptor</fullName>
    </submittedName>
</protein>
<keyword evidence="9 14" id="KW-0798">TonB box</keyword>
<evidence type="ECO:0000256" key="4">
    <source>
        <dbReference type="ARBA" id="ARBA00022496"/>
    </source>
</evidence>
<dbReference type="PROSITE" id="PS01156">
    <property type="entry name" value="TONB_DEPENDENT_REC_2"/>
    <property type="match status" value="1"/>
</dbReference>
<evidence type="ECO:0000256" key="1">
    <source>
        <dbReference type="ARBA" id="ARBA00004571"/>
    </source>
</evidence>
<reference evidence="19" key="1">
    <citation type="journal article" date="2019" name="Int. J. Syst. Evol. Microbiol.">
        <title>The Global Catalogue of Microorganisms (GCM) 10K type strain sequencing project: providing services to taxonomists for standard genome sequencing and annotation.</title>
        <authorList>
            <consortium name="The Broad Institute Genomics Platform"/>
            <consortium name="The Broad Institute Genome Sequencing Center for Infectious Disease"/>
            <person name="Wu L."/>
            <person name="Ma J."/>
        </authorList>
    </citation>
    <scope>NUCLEOTIDE SEQUENCE [LARGE SCALE GENOMIC DNA]</scope>
    <source>
        <strain evidence="19">CGMCC 1.8957</strain>
    </source>
</reference>
<evidence type="ECO:0000256" key="14">
    <source>
        <dbReference type="RuleBase" id="RU003357"/>
    </source>
</evidence>
<evidence type="ECO:0000256" key="10">
    <source>
        <dbReference type="ARBA" id="ARBA00023136"/>
    </source>
</evidence>
<keyword evidence="5 12" id="KW-0812">Transmembrane</keyword>
<keyword evidence="8" id="KW-0406">Ion transport</keyword>
<evidence type="ECO:0000256" key="9">
    <source>
        <dbReference type="ARBA" id="ARBA00023077"/>
    </source>
</evidence>
<dbReference type="PANTHER" id="PTHR32552">
    <property type="entry name" value="FERRICHROME IRON RECEPTOR-RELATED"/>
    <property type="match status" value="1"/>
</dbReference>
<accession>A0ABQ3LTH0</accession>
<keyword evidence="7" id="KW-0408">Iron</keyword>